<feature type="domain" description="YCII-related" evidence="2">
    <location>
        <begin position="1"/>
        <end position="88"/>
    </location>
</feature>
<proteinExistence type="inferred from homology"/>
<sequence length="98" mass="11197">MLFAVIFTDQPGKAHVRLENLSAHIEWLEMNKHIIPIGGSLREELGQVPKGGLWIAEADSKNQLEELLKTDPFYIGGLRQSYDILHWSKANEDRKVML</sequence>
<dbReference type="AlphaFoldDB" id="A0A923KIB1"/>
<reference evidence="3" key="1">
    <citation type="submission" date="2020-08" db="EMBL/GenBank/DDBJ databases">
        <title>Novel species isolated from subtropical streams in China.</title>
        <authorList>
            <person name="Lu H."/>
        </authorList>
    </citation>
    <scope>NUCLEOTIDE SEQUENCE</scope>
    <source>
        <strain evidence="3">KACC 12607</strain>
    </source>
</reference>
<dbReference type="SUPFAM" id="SSF54909">
    <property type="entry name" value="Dimeric alpha+beta barrel"/>
    <property type="match status" value="1"/>
</dbReference>
<protein>
    <recommendedName>
        <fullName evidence="2">YCII-related domain-containing protein</fullName>
    </recommendedName>
</protein>
<dbReference type="InterPro" id="IPR005545">
    <property type="entry name" value="YCII"/>
</dbReference>
<keyword evidence="4" id="KW-1185">Reference proteome</keyword>
<dbReference type="Proteomes" id="UP000634011">
    <property type="component" value="Unassembled WGS sequence"/>
</dbReference>
<dbReference type="InterPro" id="IPR011008">
    <property type="entry name" value="Dimeric_a/b-barrel"/>
</dbReference>
<name>A0A923KIB1_9BURK</name>
<evidence type="ECO:0000313" key="4">
    <source>
        <dbReference type="Proteomes" id="UP000634011"/>
    </source>
</evidence>
<evidence type="ECO:0000259" key="2">
    <source>
        <dbReference type="Pfam" id="PF03795"/>
    </source>
</evidence>
<comment type="similarity">
    <text evidence="1">Belongs to the YciI family.</text>
</comment>
<dbReference type="EMBL" id="JACOFV010000008">
    <property type="protein sequence ID" value="MBC3862362.1"/>
    <property type="molecule type" value="Genomic_DNA"/>
</dbReference>
<accession>A0A923KIB1</accession>
<evidence type="ECO:0000256" key="1">
    <source>
        <dbReference type="ARBA" id="ARBA00007689"/>
    </source>
</evidence>
<dbReference type="Gene3D" id="3.30.70.1060">
    <property type="entry name" value="Dimeric alpha+beta barrel"/>
    <property type="match status" value="1"/>
</dbReference>
<dbReference type="Pfam" id="PF03795">
    <property type="entry name" value="YCII"/>
    <property type="match status" value="1"/>
</dbReference>
<gene>
    <name evidence="3" type="ORF">H8K32_09655</name>
</gene>
<dbReference type="RefSeq" id="WP_186912292.1">
    <property type="nucleotide sequence ID" value="NZ_JACOFV010000008.1"/>
</dbReference>
<evidence type="ECO:0000313" key="3">
    <source>
        <dbReference type="EMBL" id="MBC3862362.1"/>
    </source>
</evidence>
<comment type="caution">
    <text evidence="3">The sequence shown here is derived from an EMBL/GenBank/DDBJ whole genome shotgun (WGS) entry which is preliminary data.</text>
</comment>
<organism evidence="3 4">
    <name type="scientific">Undibacterium jejuense</name>
    <dbReference type="NCBI Taxonomy" id="1344949"/>
    <lineage>
        <taxon>Bacteria</taxon>
        <taxon>Pseudomonadati</taxon>
        <taxon>Pseudomonadota</taxon>
        <taxon>Betaproteobacteria</taxon>
        <taxon>Burkholderiales</taxon>
        <taxon>Oxalobacteraceae</taxon>
        <taxon>Undibacterium</taxon>
    </lineage>
</organism>